<evidence type="ECO:0000313" key="5">
    <source>
        <dbReference type="Proteomes" id="UP001162834"/>
    </source>
</evidence>
<dbReference type="EMBL" id="CP087164">
    <property type="protein sequence ID" value="UGS39043.1"/>
    <property type="molecule type" value="Genomic_DNA"/>
</dbReference>
<feature type="domain" description="RmlD-like substrate binding" evidence="3">
    <location>
        <begin position="1"/>
        <end position="275"/>
    </location>
</feature>
<keyword evidence="2 4" id="KW-0560">Oxidoreductase</keyword>
<dbReference type="RefSeq" id="WP_259313052.1">
    <property type="nucleotide sequence ID" value="NZ_CP087164.1"/>
</dbReference>
<dbReference type="SUPFAM" id="SSF51735">
    <property type="entry name" value="NAD(P)-binding Rossmann-fold domains"/>
    <property type="match status" value="1"/>
</dbReference>
<dbReference type="AlphaFoldDB" id="A0A9E7C700"/>
<dbReference type="NCBIfam" id="TIGR01214">
    <property type="entry name" value="rmlD"/>
    <property type="match status" value="1"/>
</dbReference>
<dbReference type="GO" id="GO:0005829">
    <property type="term" value="C:cytosol"/>
    <property type="evidence" value="ECO:0007669"/>
    <property type="project" value="TreeGrafter"/>
</dbReference>
<dbReference type="InterPro" id="IPR005913">
    <property type="entry name" value="dTDP_dehydrorham_reduct"/>
</dbReference>
<dbReference type="PANTHER" id="PTHR10491">
    <property type="entry name" value="DTDP-4-DEHYDRORHAMNOSE REDUCTASE"/>
    <property type="match status" value="1"/>
</dbReference>
<dbReference type="InterPro" id="IPR036291">
    <property type="entry name" value="NAD(P)-bd_dom_sf"/>
</dbReference>
<keyword evidence="2" id="KW-0521">NADP</keyword>
<name>A0A9E7C700_9ACTN</name>
<protein>
    <recommendedName>
        <fullName evidence="2">dTDP-4-dehydrorhamnose reductase</fullName>
        <ecNumber evidence="2">1.1.1.133</ecNumber>
    </recommendedName>
</protein>
<dbReference type="EC" id="1.1.1.133" evidence="2"/>
<evidence type="ECO:0000313" key="4">
    <source>
        <dbReference type="EMBL" id="UGS39043.1"/>
    </source>
</evidence>
<dbReference type="Gene3D" id="3.90.25.10">
    <property type="entry name" value="UDP-galactose 4-epimerase, domain 1"/>
    <property type="match status" value="1"/>
</dbReference>
<evidence type="ECO:0000256" key="1">
    <source>
        <dbReference type="ARBA" id="ARBA00010944"/>
    </source>
</evidence>
<gene>
    <name evidence="4" type="primary">rmlD</name>
    <name evidence="4" type="ORF">DSM104329_05475</name>
</gene>
<dbReference type="InterPro" id="IPR029903">
    <property type="entry name" value="RmlD-like-bd"/>
</dbReference>
<accession>A0A9E7C700</accession>
<reference evidence="4" key="1">
    <citation type="journal article" date="2022" name="Int. J. Syst. Evol. Microbiol.">
        <title>Pseudomonas aegrilactucae sp. nov. and Pseudomonas morbosilactucae sp. nov., pathogens causing bacterial rot of lettuce in Japan.</title>
        <authorList>
            <person name="Sawada H."/>
            <person name="Fujikawa T."/>
            <person name="Satou M."/>
        </authorList>
    </citation>
    <scope>NUCLEOTIDE SEQUENCE</scope>
    <source>
        <strain evidence="4">0166_1</strain>
    </source>
</reference>
<evidence type="ECO:0000259" key="3">
    <source>
        <dbReference type="Pfam" id="PF04321"/>
    </source>
</evidence>
<organism evidence="4 5">
    <name type="scientific">Capillimicrobium parvum</name>
    <dbReference type="NCBI Taxonomy" id="2884022"/>
    <lineage>
        <taxon>Bacteria</taxon>
        <taxon>Bacillati</taxon>
        <taxon>Actinomycetota</taxon>
        <taxon>Thermoleophilia</taxon>
        <taxon>Solirubrobacterales</taxon>
        <taxon>Capillimicrobiaceae</taxon>
        <taxon>Capillimicrobium</taxon>
    </lineage>
</organism>
<comment type="similarity">
    <text evidence="1 2">Belongs to the dTDP-4-dehydrorhamnose reductase family.</text>
</comment>
<dbReference type="GO" id="GO:0019305">
    <property type="term" value="P:dTDP-rhamnose biosynthetic process"/>
    <property type="evidence" value="ECO:0007669"/>
    <property type="project" value="TreeGrafter"/>
</dbReference>
<proteinExistence type="inferred from homology"/>
<comment type="pathway">
    <text evidence="2">Carbohydrate biosynthesis; dTDP-L-rhamnose biosynthesis.</text>
</comment>
<comment type="function">
    <text evidence="2">Catalyzes the reduction of dTDP-6-deoxy-L-lyxo-4-hexulose to yield dTDP-L-rhamnose.</text>
</comment>
<dbReference type="GO" id="GO:0008831">
    <property type="term" value="F:dTDP-4-dehydrorhamnose reductase activity"/>
    <property type="evidence" value="ECO:0007669"/>
    <property type="project" value="UniProtKB-EC"/>
</dbReference>
<dbReference type="Gene3D" id="3.40.50.720">
    <property type="entry name" value="NAD(P)-binding Rossmann-like Domain"/>
    <property type="match status" value="1"/>
</dbReference>
<sequence length="278" mass="29447">MKLLITGAGGMLGHRVCERATALGHDVAACKRADLDITDPDDCLRVVEDFGPEAIVNCAAWTDVDGAESDLDGAMAANGTGAGNIARAAADVGARIVHVSTDYVFNGDKAEPWLESDAVDPQSVYGLTKLRGEEQVADATPRHAIVRTAWVFGVGGGNFVDTMLRLGAERDEVSVVTDQVGCPTWTGHLADALIEVAERDDFGIHHIAGQGACSWNELALEIFDQAGISCRVLPTTSEAFKRPAPRPAFSVLGTERPDPIVLPPWQQGVAGHLAERKA</sequence>
<dbReference type="CDD" id="cd05254">
    <property type="entry name" value="dTDP_HR_like_SDR_e"/>
    <property type="match status" value="1"/>
</dbReference>
<dbReference type="PANTHER" id="PTHR10491:SF4">
    <property type="entry name" value="METHIONINE ADENOSYLTRANSFERASE 2 SUBUNIT BETA"/>
    <property type="match status" value="1"/>
</dbReference>
<keyword evidence="5" id="KW-1185">Reference proteome</keyword>
<dbReference type="KEGG" id="sbae:DSM104329_05475"/>
<dbReference type="Proteomes" id="UP001162834">
    <property type="component" value="Chromosome"/>
</dbReference>
<dbReference type="Pfam" id="PF04321">
    <property type="entry name" value="RmlD_sub_bind"/>
    <property type="match status" value="1"/>
</dbReference>
<evidence type="ECO:0000256" key="2">
    <source>
        <dbReference type="RuleBase" id="RU364082"/>
    </source>
</evidence>